<dbReference type="PANTHER" id="PTHR42827:SF1">
    <property type="entry name" value="IRON-SULFUR CLUSTER-BINDING PROTEIN"/>
    <property type="match status" value="1"/>
</dbReference>
<dbReference type="RefSeq" id="WP_216799756.1">
    <property type="nucleotide sequence ID" value="NZ_CP076723.1"/>
</dbReference>
<reference evidence="3 4" key="1">
    <citation type="submission" date="2021-06" db="EMBL/GenBank/DDBJ databases">
        <title>Gemonas diversity in paddy soil.</title>
        <authorList>
            <person name="Liu G."/>
        </authorList>
    </citation>
    <scope>NUCLEOTIDE SEQUENCE [LARGE SCALE GENOMIC DNA]</scope>
    <source>
        <strain evidence="3 4">RG10</strain>
    </source>
</reference>
<evidence type="ECO:0000313" key="4">
    <source>
        <dbReference type="Proteomes" id="UP000683557"/>
    </source>
</evidence>
<gene>
    <name evidence="3" type="ORF">KP004_17800</name>
</gene>
<feature type="domain" description="4Fe-4S ferredoxin-type" evidence="2">
    <location>
        <begin position="195"/>
        <end position="230"/>
    </location>
</feature>
<dbReference type="PANTHER" id="PTHR42827">
    <property type="entry name" value="IRON-SULFUR CLUSTER-BINDING PROTEIN-RELATED"/>
    <property type="match status" value="1"/>
</dbReference>
<dbReference type="EMBL" id="CP076723">
    <property type="protein sequence ID" value="QWV93000.1"/>
    <property type="molecule type" value="Genomic_DNA"/>
</dbReference>
<organism evidence="3 4">
    <name type="scientific">Geomonas oryzisoli</name>
    <dbReference type="NCBI Taxonomy" id="2847992"/>
    <lineage>
        <taxon>Bacteria</taxon>
        <taxon>Pseudomonadati</taxon>
        <taxon>Thermodesulfobacteriota</taxon>
        <taxon>Desulfuromonadia</taxon>
        <taxon>Geobacterales</taxon>
        <taxon>Geobacteraceae</taxon>
        <taxon>Geomonas</taxon>
    </lineage>
</organism>
<protein>
    <submittedName>
        <fullName evidence="3">Epoxyqueuosine reductase</fullName>
    </submittedName>
</protein>
<dbReference type="PROSITE" id="PS51379">
    <property type="entry name" value="4FE4S_FER_2"/>
    <property type="match status" value="1"/>
</dbReference>
<feature type="region of interest" description="Disordered" evidence="1">
    <location>
        <begin position="273"/>
        <end position="292"/>
    </location>
</feature>
<evidence type="ECO:0000256" key="1">
    <source>
        <dbReference type="SAM" id="MobiDB-lite"/>
    </source>
</evidence>
<dbReference type="InterPro" id="IPR017896">
    <property type="entry name" value="4Fe4S_Fe-S-bd"/>
</dbReference>
<accession>A0ABX8JBT4</accession>
<evidence type="ECO:0000259" key="2">
    <source>
        <dbReference type="PROSITE" id="PS51379"/>
    </source>
</evidence>
<evidence type="ECO:0000313" key="3">
    <source>
        <dbReference type="EMBL" id="QWV93000.1"/>
    </source>
</evidence>
<keyword evidence="4" id="KW-1185">Reference proteome</keyword>
<name>A0ABX8JBT4_9BACT</name>
<dbReference type="Proteomes" id="UP000683557">
    <property type="component" value="Chromosome"/>
</dbReference>
<feature type="compositionally biased region" description="Polar residues" evidence="1">
    <location>
        <begin position="278"/>
        <end position="292"/>
    </location>
</feature>
<sequence>MRDTLCLMMMQFVSEEPGNRFTEDGSPYFAEPLIGFAAADDPLFAQYQEVIGPFHMTPTELVQQEAPPWRPATVICWALPISEATRRSNRTETTYPSRPWAQTRQHGEAFNATLRRRVVQFLVDAGYRALAPQLHPAWREYRDSPVGIASSWSERHAAYAAGLGTFSLNDALITPAGIAHRLGSVVTDARFAPTPRTSADHRSNCLWYREGSCGACIGRCPVGALSKEGHDKDLCREHVYGTVPEAVGEKFQVTSTGCGLCQTKVPCEGRIPAGKLPPTTTEGTGSARCQSL</sequence>
<proteinExistence type="predicted"/>